<evidence type="ECO:0000256" key="14">
    <source>
        <dbReference type="SAM" id="Phobius"/>
    </source>
</evidence>
<gene>
    <name evidence="17" type="primary">mycP</name>
    <name evidence="17" type="ORF">CRI78_10380</name>
</gene>
<proteinExistence type="inferred from homology"/>
<dbReference type="PROSITE" id="PS00137">
    <property type="entry name" value="SUBTILASE_HIS"/>
    <property type="match status" value="1"/>
</dbReference>
<dbReference type="InterPro" id="IPR015500">
    <property type="entry name" value="Peptidase_S8_subtilisin-rel"/>
</dbReference>
<feature type="region of interest" description="Disordered" evidence="13">
    <location>
        <begin position="23"/>
        <end position="58"/>
    </location>
</feature>
<evidence type="ECO:0000256" key="4">
    <source>
        <dbReference type="ARBA" id="ARBA00022670"/>
    </source>
</evidence>
<feature type="transmembrane region" description="Helical" evidence="14">
    <location>
        <begin position="414"/>
        <end position="432"/>
    </location>
</feature>
<protein>
    <submittedName>
        <fullName evidence="17">Type VII secretion-associated serine protease mycosin</fullName>
    </submittedName>
</protein>
<feature type="domain" description="Peptidase S8/S53" evidence="16">
    <location>
        <begin position="82"/>
        <end position="376"/>
    </location>
</feature>
<evidence type="ECO:0000256" key="2">
    <source>
        <dbReference type="ARBA" id="ARBA00011073"/>
    </source>
</evidence>
<keyword evidence="7 11" id="KW-0378">Hydrolase</keyword>
<evidence type="ECO:0000313" key="17">
    <source>
        <dbReference type="EMBL" id="PEG54587.1"/>
    </source>
</evidence>
<evidence type="ECO:0000256" key="5">
    <source>
        <dbReference type="ARBA" id="ARBA00022692"/>
    </source>
</evidence>
<sequence length="459" mass="45783">MTGRFVRVLAAVALVGAPVGTAAPAAAVTPPPVDNRMLPPQGPAAPRHPTAQSETCDAAPVVQTRPRDDRPDLRAAWVRTRGAGQIVAVIDTGVARHRLLPHLVPGGDYVADGDGTEDCDGHGTIVAGIIGAASDPSDGFSGIAPDATILGIRQSSMKFRVTDGYGGSGVGDVESLAAAVRAAADQGATVINISSVACLGVADTLDDRALGAALAYAVDVRNAVVVAAAGNVGGRGTCPSQNPPPDPAAPAQPDWDGVEVVASPSWYDDYVLTVGSVDADGAPSAFSLAGPWVDVAAPGEAVTSLAATGEGLVDTMPGPGQPAPISGTSYAAPVVAGIAALIRAAAPALTARQVMHRIESTARRPASGWNPLVGHGVVDVLAAVRGIGAPAPAGAQRSPAPSPARVADGRPGRFALTGAAACAVLAVSALLLPRRRSRRHTEAVPDDRGPGGAEFGAAR</sequence>
<evidence type="ECO:0000256" key="9">
    <source>
        <dbReference type="ARBA" id="ARBA00022989"/>
    </source>
</evidence>
<feature type="region of interest" description="Disordered" evidence="13">
    <location>
        <begin position="437"/>
        <end position="459"/>
    </location>
</feature>
<feature type="active site" description="Charge relay system" evidence="11">
    <location>
        <position position="91"/>
    </location>
</feature>
<feature type="active site" description="Charge relay system" evidence="11">
    <location>
        <position position="329"/>
    </location>
</feature>
<dbReference type="GO" id="GO:0005886">
    <property type="term" value="C:plasma membrane"/>
    <property type="evidence" value="ECO:0007669"/>
    <property type="project" value="UniProtKB-SubCell"/>
</dbReference>
<dbReference type="NCBIfam" id="TIGR03921">
    <property type="entry name" value="T7SS_mycosin"/>
    <property type="match status" value="1"/>
</dbReference>
<evidence type="ECO:0000256" key="11">
    <source>
        <dbReference type="PROSITE-ProRule" id="PRU01240"/>
    </source>
</evidence>
<keyword evidence="10 14" id="KW-0472">Membrane</keyword>
<dbReference type="RefSeq" id="WP_073856395.1">
    <property type="nucleotide sequence ID" value="NZ_BAAATC010000020.1"/>
</dbReference>
<keyword evidence="3" id="KW-1003">Cell membrane</keyword>
<evidence type="ECO:0000313" key="18">
    <source>
        <dbReference type="Proteomes" id="UP000220340"/>
    </source>
</evidence>
<dbReference type="InterPro" id="IPR023827">
    <property type="entry name" value="Peptidase_S8_Asp-AS"/>
</dbReference>
<dbReference type="InterPro" id="IPR023834">
    <property type="entry name" value="T7SS_pept_S8A_mycosin"/>
</dbReference>
<keyword evidence="9 14" id="KW-1133">Transmembrane helix</keyword>
<dbReference type="OrthoDB" id="9798386at2"/>
<keyword evidence="8 11" id="KW-0720">Serine protease</keyword>
<dbReference type="InterPro" id="IPR036852">
    <property type="entry name" value="Peptidase_S8/S53_dom_sf"/>
</dbReference>
<comment type="caution">
    <text evidence="17">The sequence shown here is derived from an EMBL/GenBank/DDBJ whole genome shotgun (WGS) entry which is preliminary data.</text>
</comment>
<dbReference type="PRINTS" id="PR00723">
    <property type="entry name" value="SUBTILISIN"/>
</dbReference>
<keyword evidence="5 14" id="KW-0812">Transmembrane</keyword>
<keyword evidence="4 11" id="KW-0645">Protease</keyword>
<evidence type="ECO:0000256" key="13">
    <source>
        <dbReference type="SAM" id="MobiDB-lite"/>
    </source>
</evidence>
<evidence type="ECO:0000256" key="3">
    <source>
        <dbReference type="ARBA" id="ARBA00022475"/>
    </source>
</evidence>
<dbReference type="PROSITE" id="PS00136">
    <property type="entry name" value="SUBTILASE_ASP"/>
    <property type="match status" value="1"/>
</dbReference>
<dbReference type="PROSITE" id="PS51892">
    <property type="entry name" value="SUBTILASE"/>
    <property type="match status" value="1"/>
</dbReference>
<comment type="subcellular location">
    <subcellularLocation>
        <location evidence="1">Cell membrane</location>
        <topology evidence="1">Single-pass membrane protein</topology>
    </subcellularLocation>
</comment>
<organism evidence="17 18">
    <name type="scientific">Mycolicibacterium diernhoferi</name>
    <dbReference type="NCBI Taxonomy" id="1801"/>
    <lineage>
        <taxon>Bacteria</taxon>
        <taxon>Bacillati</taxon>
        <taxon>Actinomycetota</taxon>
        <taxon>Actinomycetes</taxon>
        <taxon>Mycobacteriales</taxon>
        <taxon>Mycobacteriaceae</taxon>
        <taxon>Mycolicibacterium</taxon>
    </lineage>
</organism>
<dbReference type="PROSITE" id="PS00138">
    <property type="entry name" value="SUBTILASE_SER"/>
    <property type="match status" value="1"/>
</dbReference>
<feature type="chain" id="PRO_5043148723" evidence="15">
    <location>
        <begin position="23"/>
        <end position="459"/>
    </location>
</feature>
<dbReference type="GO" id="GO:0004252">
    <property type="term" value="F:serine-type endopeptidase activity"/>
    <property type="evidence" value="ECO:0007669"/>
    <property type="project" value="UniProtKB-UniRule"/>
</dbReference>
<name>A0A1Q4HES7_9MYCO</name>
<dbReference type="Pfam" id="PF00082">
    <property type="entry name" value="Peptidase_S8"/>
    <property type="match status" value="1"/>
</dbReference>
<accession>A0A1Q4HES7</accession>
<dbReference type="GO" id="GO:0016485">
    <property type="term" value="P:protein processing"/>
    <property type="evidence" value="ECO:0007669"/>
    <property type="project" value="TreeGrafter"/>
</dbReference>
<dbReference type="Proteomes" id="UP000220340">
    <property type="component" value="Unassembled WGS sequence"/>
</dbReference>
<dbReference type="PANTHER" id="PTHR42884:SF14">
    <property type="entry name" value="NEUROENDOCRINE CONVERTASE 1"/>
    <property type="match status" value="1"/>
</dbReference>
<dbReference type="PANTHER" id="PTHR42884">
    <property type="entry name" value="PROPROTEIN CONVERTASE SUBTILISIN/KEXIN-RELATED"/>
    <property type="match status" value="1"/>
</dbReference>
<dbReference type="STRING" id="1801.BRW64_11660"/>
<reference evidence="17 18" key="1">
    <citation type="submission" date="2017-10" db="EMBL/GenBank/DDBJ databases">
        <title>The new phylogeny of genus Mycobacterium.</title>
        <authorList>
            <person name="Tortoli E."/>
            <person name="Trovato A."/>
            <person name="Cirillo D.M."/>
        </authorList>
    </citation>
    <scope>NUCLEOTIDE SEQUENCE [LARGE SCALE GENOMIC DNA]</scope>
    <source>
        <strain evidence="17 18">IP141170001</strain>
    </source>
</reference>
<feature type="compositionally biased region" description="Basic and acidic residues" evidence="13">
    <location>
        <begin position="440"/>
        <end position="449"/>
    </location>
</feature>
<evidence type="ECO:0000256" key="6">
    <source>
        <dbReference type="ARBA" id="ARBA00022729"/>
    </source>
</evidence>
<comment type="similarity">
    <text evidence="2 11 12">Belongs to the peptidase S8 family.</text>
</comment>
<feature type="compositionally biased region" description="Gly residues" evidence="13">
    <location>
        <begin position="450"/>
        <end position="459"/>
    </location>
</feature>
<evidence type="ECO:0000256" key="8">
    <source>
        <dbReference type="ARBA" id="ARBA00022825"/>
    </source>
</evidence>
<dbReference type="EMBL" id="PDCR01000011">
    <property type="protein sequence ID" value="PEG54587.1"/>
    <property type="molecule type" value="Genomic_DNA"/>
</dbReference>
<dbReference type="InterPro" id="IPR000209">
    <property type="entry name" value="Peptidase_S8/S53_dom"/>
</dbReference>
<keyword evidence="6 15" id="KW-0732">Signal</keyword>
<dbReference type="InterPro" id="IPR022398">
    <property type="entry name" value="Peptidase_S8_His-AS"/>
</dbReference>
<evidence type="ECO:0000256" key="7">
    <source>
        <dbReference type="ARBA" id="ARBA00022801"/>
    </source>
</evidence>
<evidence type="ECO:0000259" key="16">
    <source>
        <dbReference type="Pfam" id="PF00082"/>
    </source>
</evidence>
<keyword evidence="18" id="KW-1185">Reference proteome</keyword>
<dbReference type="SUPFAM" id="SSF52743">
    <property type="entry name" value="Subtilisin-like"/>
    <property type="match status" value="1"/>
</dbReference>
<evidence type="ECO:0000256" key="10">
    <source>
        <dbReference type="ARBA" id="ARBA00023136"/>
    </source>
</evidence>
<dbReference type="AlphaFoldDB" id="A0A1Q4HES7"/>
<evidence type="ECO:0000256" key="12">
    <source>
        <dbReference type="RuleBase" id="RU003355"/>
    </source>
</evidence>
<evidence type="ECO:0000256" key="1">
    <source>
        <dbReference type="ARBA" id="ARBA00004162"/>
    </source>
</evidence>
<dbReference type="Gene3D" id="3.40.50.200">
    <property type="entry name" value="Peptidase S8/S53 domain"/>
    <property type="match status" value="1"/>
</dbReference>
<feature type="active site" description="Charge relay system" evidence="11">
    <location>
        <position position="122"/>
    </location>
</feature>
<evidence type="ECO:0000256" key="15">
    <source>
        <dbReference type="SAM" id="SignalP"/>
    </source>
</evidence>
<feature type="signal peptide" evidence="15">
    <location>
        <begin position="1"/>
        <end position="22"/>
    </location>
</feature>
<dbReference type="InterPro" id="IPR023828">
    <property type="entry name" value="Peptidase_S8_Ser-AS"/>
</dbReference>